<evidence type="ECO:0000313" key="1">
    <source>
        <dbReference type="EMBL" id="WYD67834.1"/>
    </source>
</evidence>
<dbReference type="EMBL" id="PP407513">
    <property type="protein sequence ID" value="WYD67834.1"/>
    <property type="molecule type" value="Genomic_DNA"/>
</dbReference>
<gene>
    <name evidence="1" type="ORF">vBSiFGS009_179</name>
</gene>
<organism evidence="1">
    <name type="scientific">Salmonella phage vB_Si_CECAV_FGS009</name>
    <dbReference type="NCBI Taxonomy" id="3126494"/>
    <lineage>
        <taxon>Viruses</taxon>
        <taxon>Duplodnaviria</taxon>
        <taxon>Heunggongvirae</taxon>
        <taxon>Uroviricota</taxon>
        <taxon>Caudoviricetes</taxon>
        <taxon>Demerecviridae</taxon>
        <taxon>Markadamsvirinae</taxon>
        <taxon>Tequintavirus</taxon>
    </lineage>
</organism>
<reference evidence="1" key="2">
    <citation type="submission" date="2024-02" db="EMBL/GenBank/DDBJ databases">
        <authorList>
            <person name="Sevilla-Navarro S."/>
            <person name="Torres-Boncompte J."/>
            <person name="Garcia-Llorens J."/>
            <person name="Domingo-Calap P."/>
            <person name="Bernabeu-Gimeno M."/>
            <person name="Catala-Gregori P."/>
        </authorList>
    </citation>
    <scope>NUCLEOTIDE SEQUENCE</scope>
</reference>
<accession>A0AAU6PY23</accession>
<reference evidence="1" key="1">
    <citation type="journal article" date="2024" name="Front. Microbiol.">
        <title>Fighting Salmonella Infantis: bacteriophage-driven cleaning and disinfection strategies for broiler farms.</title>
        <authorList>
            <person name="Sevilla-Navarro S."/>
            <person name="Torres-Boncompte J."/>
            <person name="Garcia-Llorens J."/>
            <person name="Bernabeu-Gimeno M."/>
            <person name="Domingo-Calap P."/>
            <person name="Catala-Gregori P."/>
        </authorList>
    </citation>
    <scope>NUCLEOTIDE SEQUENCE</scope>
</reference>
<name>A0AAU6PY23_9CAUD</name>
<sequence>MLFRALSTTAIFKFNLLLVSKYNFSVSSLTYQYIISKYWGNSKYYL</sequence>
<protein>
    <submittedName>
        <fullName evidence="1">Uncharacterized protein</fullName>
    </submittedName>
</protein>
<proteinExistence type="predicted"/>